<keyword evidence="3" id="KW-0328">Glycosyltransferase</keyword>
<dbReference type="GO" id="GO:0016757">
    <property type="term" value="F:glycosyltransferase activity"/>
    <property type="evidence" value="ECO:0007669"/>
    <property type="project" value="UniProtKB-KW"/>
</dbReference>
<comment type="caution">
    <text evidence="3">The sequence shown here is derived from an EMBL/GenBank/DDBJ whole genome shotgun (WGS) entry which is preliminary data.</text>
</comment>
<dbReference type="InterPro" id="IPR001296">
    <property type="entry name" value="Glyco_trans_1"/>
</dbReference>
<proteinExistence type="predicted"/>
<evidence type="ECO:0000259" key="1">
    <source>
        <dbReference type="Pfam" id="PF00534"/>
    </source>
</evidence>
<accession>A0ABS8XRB4</accession>
<organism evidence="3 4">
    <name type="scientific">Pelomonas cellulosilytica</name>
    <dbReference type="NCBI Taxonomy" id="2906762"/>
    <lineage>
        <taxon>Bacteria</taxon>
        <taxon>Pseudomonadati</taxon>
        <taxon>Pseudomonadota</taxon>
        <taxon>Betaproteobacteria</taxon>
        <taxon>Burkholderiales</taxon>
        <taxon>Sphaerotilaceae</taxon>
        <taxon>Roseateles</taxon>
    </lineage>
</organism>
<dbReference type="PANTHER" id="PTHR45947">
    <property type="entry name" value="SULFOQUINOVOSYL TRANSFERASE SQD2"/>
    <property type="match status" value="1"/>
</dbReference>
<sequence>MPPALTAARAAPLHVLEVVGNAIVGGMESWVERFIERMPRERFRFTALVPVEGPFADRLRSLGAEVHTVPMADDPSWVSLQTTLALVQSQLVDVLHAHLPRAHVLAGLVGRLAERPVIATLHGREVGMLDLEVHRATGSHLCVVCRPSHRHALGLGVRPEQLSCVPNGVDTAMFQPRLRGHRTLRESLGLPQDATLLGFVGRLSPEKGPEVFLQAMHVLARRHVGAHAVIVGDGPMRASLIAQAEQLGLEGRVHLIGLREDMPAVYPELDVVVSTSHSEAMPLALMEAMACGLPVVATRVGGVPDLVQDGHTGWLAAPGDFHGTGQHCATLLADEALRRRMGRHARERVVARFDLGACVDGMAQLIERLAAPANAEAALAMPTRQFLRQS</sequence>
<reference evidence="3 4" key="1">
    <citation type="submission" date="2021-12" db="EMBL/GenBank/DDBJ databases">
        <title>Genome seq of P8.</title>
        <authorList>
            <person name="Seo T."/>
        </authorList>
    </citation>
    <scope>NUCLEOTIDE SEQUENCE [LARGE SCALE GENOMIC DNA]</scope>
    <source>
        <strain evidence="3 4">P8</strain>
    </source>
</reference>
<dbReference type="EC" id="2.4.-.-" evidence="3"/>
<dbReference type="InterPro" id="IPR028098">
    <property type="entry name" value="Glyco_trans_4-like_N"/>
</dbReference>
<dbReference type="Gene3D" id="3.40.50.2000">
    <property type="entry name" value="Glycogen Phosphorylase B"/>
    <property type="match status" value="2"/>
</dbReference>
<dbReference type="Proteomes" id="UP001200741">
    <property type="component" value="Unassembled WGS sequence"/>
</dbReference>
<dbReference type="Pfam" id="PF00534">
    <property type="entry name" value="Glycos_transf_1"/>
    <property type="match status" value="1"/>
</dbReference>
<protein>
    <submittedName>
        <fullName evidence="3">Glycosyltransferase</fullName>
        <ecNumber evidence="3">2.4.-.-</ecNumber>
    </submittedName>
</protein>
<dbReference type="PANTHER" id="PTHR45947:SF3">
    <property type="entry name" value="SULFOQUINOVOSYL TRANSFERASE SQD2"/>
    <property type="match status" value="1"/>
</dbReference>
<feature type="domain" description="Glycosyltransferase subfamily 4-like N-terminal" evidence="2">
    <location>
        <begin position="24"/>
        <end position="172"/>
    </location>
</feature>
<dbReference type="SUPFAM" id="SSF53756">
    <property type="entry name" value="UDP-Glycosyltransferase/glycogen phosphorylase"/>
    <property type="match status" value="1"/>
</dbReference>
<evidence type="ECO:0000313" key="4">
    <source>
        <dbReference type="Proteomes" id="UP001200741"/>
    </source>
</evidence>
<dbReference type="InterPro" id="IPR050194">
    <property type="entry name" value="Glycosyltransferase_grp1"/>
</dbReference>
<dbReference type="Pfam" id="PF13439">
    <property type="entry name" value="Glyco_transf_4"/>
    <property type="match status" value="1"/>
</dbReference>
<gene>
    <name evidence="3" type="ORF">LXT13_01625</name>
</gene>
<keyword evidence="3" id="KW-0808">Transferase</keyword>
<dbReference type="EMBL" id="JAJTWU010000001">
    <property type="protein sequence ID" value="MCE4553146.1"/>
    <property type="molecule type" value="Genomic_DNA"/>
</dbReference>
<dbReference type="RefSeq" id="WP_233369855.1">
    <property type="nucleotide sequence ID" value="NZ_JAJTWU010000001.1"/>
</dbReference>
<name>A0ABS8XRB4_9BURK</name>
<evidence type="ECO:0000313" key="3">
    <source>
        <dbReference type="EMBL" id="MCE4553146.1"/>
    </source>
</evidence>
<keyword evidence="4" id="KW-1185">Reference proteome</keyword>
<evidence type="ECO:0000259" key="2">
    <source>
        <dbReference type="Pfam" id="PF13439"/>
    </source>
</evidence>
<feature type="domain" description="Glycosyl transferase family 1" evidence="1">
    <location>
        <begin position="183"/>
        <end position="348"/>
    </location>
</feature>